<dbReference type="Pfam" id="PF00581">
    <property type="entry name" value="Rhodanese"/>
    <property type="match status" value="1"/>
</dbReference>
<keyword evidence="3" id="KW-1185">Reference proteome</keyword>
<evidence type="ECO:0000259" key="1">
    <source>
        <dbReference type="PROSITE" id="PS50206"/>
    </source>
</evidence>
<protein>
    <submittedName>
        <fullName evidence="2">Rhodanese-like domain-containing protein</fullName>
    </submittedName>
</protein>
<accession>A0ABR8QSQ6</accession>
<dbReference type="SMART" id="SM00450">
    <property type="entry name" value="RHOD"/>
    <property type="match status" value="1"/>
</dbReference>
<evidence type="ECO:0000313" key="3">
    <source>
        <dbReference type="Proteomes" id="UP000657931"/>
    </source>
</evidence>
<dbReference type="RefSeq" id="WP_191815340.1">
    <property type="nucleotide sequence ID" value="NZ_JACSQT010000007.1"/>
</dbReference>
<dbReference type="InterPro" id="IPR050229">
    <property type="entry name" value="GlpE_sulfurtransferase"/>
</dbReference>
<dbReference type="EMBL" id="JACSQT010000007">
    <property type="protein sequence ID" value="MBD7938302.1"/>
    <property type="molecule type" value="Genomic_DNA"/>
</dbReference>
<dbReference type="InterPro" id="IPR036873">
    <property type="entry name" value="Rhodanese-like_dom_sf"/>
</dbReference>
<dbReference type="PANTHER" id="PTHR43031:SF17">
    <property type="entry name" value="SULFURTRANSFERASE YTWF-RELATED"/>
    <property type="match status" value="1"/>
</dbReference>
<dbReference type="Gene3D" id="3.40.250.10">
    <property type="entry name" value="Rhodanese-like domain"/>
    <property type="match status" value="1"/>
</dbReference>
<sequence length="98" mass="11016">MIQVSPESVKDILQNNHDVSIVDVREVEEVKQGKIPSSIHIPLRLLAFRMHELNKSKDYIMVCRSGARSGQATALLEQHGYRVKNMSGGMLAWDGKVE</sequence>
<gene>
    <name evidence="2" type="ORF">H9655_14805</name>
</gene>
<dbReference type="Proteomes" id="UP000657931">
    <property type="component" value="Unassembled WGS sequence"/>
</dbReference>
<feature type="domain" description="Rhodanese" evidence="1">
    <location>
        <begin position="15"/>
        <end position="98"/>
    </location>
</feature>
<dbReference type="CDD" id="cd00158">
    <property type="entry name" value="RHOD"/>
    <property type="match status" value="1"/>
</dbReference>
<evidence type="ECO:0000313" key="2">
    <source>
        <dbReference type="EMBL" id="MBD7938302.1"/>
    </source>
</evidence>
<dbReference type="InterPro" id="IPR001763">
    <property type="entry name" value="Rhodanese-like_dom"/>
</dbReference>
<proteinExistence type="predicted"/>
<comment type="caution">
    <text evidence="2">The sequence shown here is derived from an EMBL/GenBank/DDBJ whole genome shotgun (WGS) entry which is preliminary data.</text>
</comment>
<reference evidence="2 3" key="1">
    <citation type="submission" date="2020-08" db="EMBL/GenBank/DDBJ databases">
        <title>A Genomic Blueprint of the Chicken Gut Microbiome.</title>
        <authorList>
            <person name="Gilroy R."/>
            <person name="Ravi A."/>
            <person name="Getino M."/>
            <person name="Pursley I."/>
            <person name="Horton D.L."/>
            <person name="Alikhan N.-F."/>
            <person name="Baker D."/>
            <person name="Gharbi K."/>
            <person name="Hall N."/>
            <person name="Watson M."/>
            <person name="Adriaenssens E.M."/>
            <person name="Foster-Nyarko E."/>
            <person name="Jarju S."/>
            <person name="Secka A."/>
            <person name="Antonio M."/>
            <person name="Oren A."/>
            <person name="Chaudhuri R."/>
            <person name="La Ragione R.M."/>
            <person name="Hildebrand F."/>
            <person name="Pallen M.J."/>
        </authorList>
    </citation>
    <scope>NUCLEOTIDE SEQUENCE [LARGE SCALE GENOMIC DNA]</scope>
    <source>
        <strain evidence="2 3">Sa5YUA1</strain>
    </source>
</reference>
<name>A0ABR8QSQ6_9BACI</name>
<dbReference type="SUPFAM" id="SSF52821">
    <property type="entry name" value="Rhodanese/Cell cycle control phosphatase"/>
    <property type="match status" value="1"/>
</dbReference>
<organism evidence="2 3">
    <name type="scientific">Cytobacillus stercorigallinarum</name>
    <dbReference type="NCBI Taxonomy" id="2762240"/>
    <lineage>
        <taxon>Bacteria</taxon>
        <taxon>Bacillati</taxon>
        <taxon>Bacillota</taxon>
        <taxon>Bacilli</taxon>
        <taxon>Bacillales</taxon>
        <taxon>Bacillaceae</taxon>
        <taxon>Cytobacillus</taxon>
    </lineage>
</organism>
<dbReference type="PROSITE" id="PS50206">
    <property type="entry name" value="RHODANESE_3"/>
    <property type="match status" value="1"/>
</dbReference>
<dbReference type="PANTHER" id="PTHR43031">
    <property type="entry name" value="FAD-DEPENDENT OXIDOREDUCTASE"/>
    <property type="match status" value="1"/>
</dbReference>